<comment type="caution">
    <text evidence="1">The sequence shown here is derived from an EMBL/GenBank/DDBJ whole genome shotgun (WGS) entry which is preliminary data.</text>
</comment>
<keyword evidence="2" id="KW-1185">Reference proteome</keyword>
<protein>
    <recommendedName>
        <fullName evidence="3">Amphi-Trp domain-containing protein</fullName>
    </recommendedName>
</protein>
<sequence>MSSVDEFAPSEKEEFRTMLRELISSAEANGVDVSGGWYVERPHAESDWDVEVTEVV</sequence>
<evidence type="ECO:0000313" key="2">
    <source>
        <dbReference type="Proteomes" id="UP001254813"/>
    </source>
</evidence>
<organism evidence="1 2">
    <name type="scientific">Halogeometricum luteum</name>
    <dbReference type="NCBI Taxonomy" id="2950537"/>
    <lineage>
        <taxon>Archaea</taxon>
        <taxon>Methanobacteriati</taxon>
        <taxon>Methanobacteriota</taxon>
        <taxon>Stenosarchaea group</taxon>
        <taxon>Halobacteria</taxon>
        <taxon>Halobacteriales</taxon>
        <taxon>Haloferacaceae</taxon>
        <taxon>Halogeometricum</taxon>
    </lineage>
</organism>
<name>A0ABU2G6U1_9EURY</name>
<proteinExistence type="predicted"/>
<dbReference type="Proteomes" id="UP001254813">
    <property type="component" value="Unassembled WGS sequence"/>
</dbReference>
<dbReference type="RefSeq" id="WP_310930506.1">
    <property type="nucleotide sequence ID" value="NZ_JAMQOQ010000006.1"/>
</dbReference>
<evidence type="ECO:0008006" key="3">
    <source>
        <dbReference type="Google" id="ProtNLM"/>
    </source>
</evidence>
<evidence type="ECO:0000313" key="1">
    <source>
        <dbReference type="EMBL" id="MDS0296497.1"/>
    </source>
</evidence>
<dbReference type="EMBL" id="JAMQOQ010000006">
    <property type="protein sequence ID" value="MDS0296497.1"/>
    <property type="molecule type" value="Genomic_DNA"/>
</dbReference>
<gene>
    <name evidence="1" type="ORF">NDI79_20190</name>
</gene>
<accession>A0ABU2G6U1</accession>
<reference evidence="1 2" key="1">
    <citation type="submission" date="2022-06" db="EMBL/GenBank/DDBJ databases">
        <title>Halogeometricum sp. a new haloarchaeum isolate from saline soil.</title>
        <authorList>
            <person name="Strakova D."/>
            <person name="Galisteo C."/>
            <person name="Sanchez-Porro C."/>
            <person name="Ventosa A."/>
        </authorList>
    </citation>
    <scope>NUCLEOTIDE SEQUENCE [LARGE SCALE GENOMIC DNA]</scope>
    <source>
        <strain evidence="2">S3BR25-2</strain>
    </source>
</reference>